<feature type="domain" description="Acyl-CoA oxidase/dehydrogenase middle" evidence="7">
    <location>
        <begin position="160"/>
        <end position="263"/>
    </location>
</feature>
<evidence type="ECO:0000259" key="6">
    <source>
        <dbReference type="Pfam" id="PF00441"/>
    </source>
</evidence>
<keyword evidence="3" id="KW-0285">Flavoprotein</keyword>
<comment type="caution">
    <text evidence="10">The sequence shown here is derived from an EMBL/GenBank/DDBJ whole genome shotgun (WGS) entry which is preliminary data.</text>
</comment>
<organism evidence="10 11">
    <name type="scientific">Azohydromonas lata</name>
    <dbReference type="NCBI Taxonomy" id="45677"/>
    <lineage>
        <taxon>Bacteria</taxon>
        <taxon>Pseudomonadati</taxon>
        <taxon>Pseudomonadota</taxon>
        <taxon>Betaproteobacteria</taxon>
        <taxon>Burkholderiales</taxon>
        <taxon>Sphaerotilaceae</taxon>
        <taxon>Azohydromonas</taxon>
    </lineage>
</organism>
<evidence type="ECO:0000256" key="4">
    <source>
        <dbReference type="ARBA" id="ARBA00022827"/>
    </source>
</evidence>
<dbReference type="SUPFAM" id="SSF47203">
    <property type="entry name" value="Acyl-CoA dehydrogenase C-terminal domain-like"/>
    <property type="match status" value="1"/>
</dbReference>
<dbReference type="Pfam" id="PF12806">
    <property type="entry name" value="Acyl-CoA_dh_C"/>
    <property type="match status" value="1"/>
</dbReference>
<dbReference type="Gene3D" id="2.40.110.10">
    <property type="entry name" value="Butyryl-CoA Dehydrogenase, subunit A, domain 2"/>
    <property type="match status" value="1"/>
</dbReference>
<dbReference type="InterPro" id="IPR036250">
    <property type="entry name" value="AcylCo_DH-like_C"/>
</dbReference>
<dbReference type="InterPro" id="IPR046373">
    <property type="entry name" value="Acyl-CoA_Oxase/DH_mid-dom_sf"/>
</dbReference>
<comment type="cofactor">
    <cofactor evidence="1">
        <name>FAD</name>
        <dbReference type="ChEBI" id="CHEBI:57692"/>
    </cofactor>
</comment>
<dbReference type="InterPro" id="IPR013786">
    <property type="entry name" value="AcylCoA_DH/ox_N"/>
</dbReference>
<evidence type="ECO:0000313" key="11">
    <source>
        <dbReference type="Proteomes" id="UP001293718"/>
    </source>
</evidence>
<evidence type="ECO:0000256" key="3">
    <source>
        <dbReference type="ARBA" id="ARBA00022630"/>
    </source>
</evidence>
<reference evidence="10 11" key="1">
    <citation type="submission" date="2023-11" db="EMBL/GenBank/DDBJ databases">
        <title>Draft genome of Azohydromonas lata strain H1 (DSM1123), a polyhydroxyalkanoate producer.</title>
        <authorList>
            <person name="Traversa D."/>
            <person name="D'Addabbo P."/>
            <person name="Pazzani C."/>
            <person name="Manzari C."/>
            <person name="Chiara M."/>
            <person name="Scrascia M."/>
        </authorList>
    </citation>
    <scope>NUCLEOTIDE SEQUENCE [LARGE SCALE GENOMIC DNA]</scope>
    <source>
        <strain evidence="10 11">H1</strain>
    </source>
</reference>
<dbReference type="InterPro" id="IPR037069">
    <property type="entry name" value="AcylCoA_DH/ox_N_sf"/>
</dbReference>
<protein>
    <submittedName>
        <fullName evidence="10">Acyl-CoA dehydrogenase family protein</fullName>
    </submittedName>
</protein>
<feature type="domain" description="Acyl-CoA dehydrogenase/oxidase C-terminal" evidence="6">
    <location>
        <begin position="274"/>
        <end position="431"/>
    </location>
</feature>
<accession>A0ABU5IC42</accession>
<dbReference type="InterPro" id="IPR052166">
    <property type="entry name" value="Diverse_Acyl-CoA_DH"/>
</dbReference>
<evidence type="ECO:0000259" key="7">
    <source>
        <dbReference type="Pfam" id="PF02770"/>
    </source>
</evidence>
<comment type="similarity">
    <text evidence="2">Belongs to the acyl-CoA dehydrogenase family.</text>
</comment>
<evidence type="ECO:0000256" key="5">
    <source>
        <dbReference type="ARBA" id="ARBA00023002"/>
    </source>
</evidence>
<dbReference type="SUPFAM" id="SSF56645">
    <property type="entry name" value="Acyl-CoA dehydrogenase NM domain-like"/>
    <property type="match status" value="1"/>
</dbReference>
<keyword evidence="11" id="KW-1185">Reference proteome</keyword>
<dbReference type="PANTHER" id="PTHR42803">
    <property type="entry name" value="ACYL-COA DEHYDROGENASE"/>
    <property type="match status" value="1"/>
</dbReference>
<dbReference type="Gene3D" id="1.10.540.10">
    <property type="entry name" value="Acyl-CoA dehydrogenase/oxidase, N-terminal domain"/>
    <property type="match status" value="1"/>
</dbReference>
<dbReference type="InterPro" id="IPR006091">
    <property type="entry name" value="Acyl-CoA_Oxase/DH_mid-dom"/>
</dbReference>
<keyword evidence="5" id="KW-0560">Oxidoreductase</keyword>
<dbReference type="Pfam" id="PF00441">
    <property type="entry name" value="Acyl-CoA_dh_1"/>
    <property type="match status" value="1"/>
</dbReference>
<dbReference type="PROSITE" id="PS00072">
    <property type="entry name" value="ACYL_COA_DH_1"/>
    <property type="match status" value="1"/>
</dbReference>
<name>A0ABU5IC42_9BURK</name>
<dbReference type="InterPro" id="IPR009075">
    <property type="entry name" value="AcylCo_DH/oxidase_C"/>
</dbReference>
<evidence type="ECO:0000256" key="2">
    <source>
        <dbReference type="ARBA" id="ARBA00009347"/>
    </source>
</evidence>
<dbReference type="Pfam" id="PF02770">
    <property type="entry name" value="Acyl-CoA_dh_M"/>
    <property type="match status" value="1"/>
</dbReference>
<evidence type="ECO:0000259" key="8">
    <source>
        <dbReference type="Pfam" id="PF02771"/>
    </source>
</evidence>
<dbReference type="RefSeq" id="WP_322464763.1">
    <property type="nucleotide sequence ID" value="NZ_JAXOJX010000006.1"/>
</dbReference>
<keyword evidence="4" id="KW-0274">FAD</keyword>
<dbReference type="InterPro" id="IPR025878">
    <property type="entry name" value="Acyl-CoA_dh-like_C_dom"/>
</dbReference>
<evidence type="ECO:0000256" key="1">
    <source>
        <dbReference type="ARBA" id="ARBA00001974"/>
    </source>
</evidence>
<dbReference type="InterPro" id="IPR006089">
    <property type="entry name" value="Acyl-CoA_DH_CS"/>
</dbReference>
<evidence type="ECO:0000313" key="10">
    <source>
        <dbReference type="EMBL" id="MDZ5456110.1"/>
    </source>
</evidence>
<feature type="domain" description="Acyl-CoA dehydrogenase/oxidase N-terminal" evidence="8">
    <location>
        <begin position="38"/>
        <end position="154"/>
    </location>
</feature>
<proteinExistence type="inferred from homology"/>
<evidence type="ECO:0000259" key="9">
    <source>
        <dbReference type="Pfam" id="PF12806"/>
    </source>
</evidence>
<dbReference type="PANTHER" id="PTHR42803:SF1">
    <property type="entry name" value="BROAD-SPECIFICITY LINEAR ACYL-COA DEHYDROGENASE FADE5"/>
    <property type="match status" value="1"/>
</dbReference>
<gene>
    <name evidence="10" type="ORF">SM757_05950</name>
</gene>
<feature type="domain" description="Acetyl-CoA dehydrogenase-like C-terminal" evidence="9">
    <location>
        <begin position="456"/>
        <end position="548"/>
    </location>
</feature>
<dbReference type="Pfam" id="PF02771">
    <property type="entry name" value="Acyl-CoA_dh_N"/>
    <property type="match status" value="1"/>
</dbReference>
<sequence length="572" mass="60626">MTDALRDTRFVLQHLLQAPAALAALPPYAEVDADLISQVAEAAHEFCNGLLAPLNAAGDREGCHLEGGNVRAPTGFAWAWSEFVEAGWPLLACHPEDGGQGLPHVVDAVLHEAVSATNPGWGMYFGILHGGYACLHAHGSPELKDRYLADIAAGRSLVTMALTEPQAGSDLGGCRTRATPHDDGSVRVEGTKIFISGGDHDLTHQIVHLVLARLPDAAPGSRGLSLFLVPKWLPDGTRNAVVVERIEEKMGLHASPTCVLRFDGATGWRVGEAGRGLNAMFVMMNAARINVGLQGVGAAAAALAQAQSYALDRAQGGAPILRHAPVQRLLAHTRAWTEGGRMLALWTALRLDEAHAHPEPAEREHALREASLLTPIVKALLTAQGFTSVSDALQVFGGHGYVSEWGVEQRLRDLRVSLLYEGTNEIQALDLWQRRLLPDHAQALARLLDRLLERVASPWAAPAAAAAERLLSSLRAVMDADAPAGLVAPAALRGCGLALLGALWARADDAAAHDGEAAFTRRKQATAAVYFTQLLPELDALLAQLDALRRDPRAAADTLALAAGAADGAGDF</sequence>
<dbReference type="InterPro" id="IPR009100">
    <property type="entry name" value="AcylCoA_DH/oxidase_NM_dom_sf"/>
</dbReference>
<dbReference type="Gene3D" id="1.20.140.10">
    <property type="entry name" value="Butyryl-CoA Dehydrogenase, subunit A, domain 3"/>
    <property type="match status" value="1"/>
</dbReference>
<dbReference type="EMBL" id="JAXOJX010000006">
    <property type="protein sequence ID" value="MDZ5456110.1"/>
    <property type="molecule type" value="Genomic_DNA"/>
</dbReference>
<dbReference type="Proteomes" id="UP001293718">
    <property type="component" value="Unassembled WGS sequence"/>
</dbReference>